<dbReference type="Proteomes" id="UP000182334">
    <property type="component" value="Chromosome II"/>
</dbReference>
<dbReference type="STRING" id="45354.A0A1L0BDI0"/>
<evidence type="ECO:0000313" key="4">
    <source>
        <dbReference type="EMBL" id="SGZ49128.1"/>
    </source>
</evidence>
<evidence type="ECO:0000313" key="5">
    <source>
        <dbReference type="Proteomes" id="UP000182334"/>
    </source>
</evidence>
<feature type="transmembrane region" description="Helical" evidence="2">
    <location>
        <begin position="78"/>
        <end position="100"/>
    </location>
</feature>
<feature type="domain" description="Membrane anchor Opy2 N-terminal" evidence="3">
    <location>
        <begin position="33"/>
        <end position="65"/>
    </location>
</feature>
<feature type="compositionally biased region" description="Basic and acidic residues" evidence="1">
    <location>
        <begin position="132"/>
        <end position="144"/>
    </location>
</feature>
<dbReference type="InterPro" id="IPR018571">
    <property type="entry name" value="Membrane_anchor_Opy2_N"/>
</dbReference>
<dbReference type="AlphaFoldDB" id="A0A1L0BDI0"/>
<evidence type="ECO:0000256" key="2">
    <source>
        <dbReference type="SAM" id="Phobius"/>
    </source>
</evidence>
<feature type="compositionally biased region" description="Polar residues" evidence="1">
    <location>
        <begin position="18"/>
        <end position="31"/>
    </location>
</feature>
<dbReference type="OrthoDB" id="2402916at2759"/>
<gene>
    <name evidence="4" type="ORF">SAMEA4029010_CIC11G00000005928</name>
</gene>
<evidence type="ECO:0000256" key="1">
    <source>
        <dbReference type="SAM" id="MobiDB-lite"/>
    </source>
</evidence>
<dbReference type="Pfam" id="PF09463">
    <property type="entry name" value="Opy2"/>
    <property type="match status" value="1"/>
</dbReference>
<name>A0A1L0BDI0_9ASCO</name>
<reference evidence="4 5" key="1">
    <citation type="submission" date="2016-10" db="EMBL/GenBank/DDBJ databases">
        <authorList>
            <person name="de Groot N.N."/>
        </authorList>
    </citation>
    <scope>NUCLEOTIDE SEQUENCE [LARGE SCALE GENOMIC DNA]</scope>
    <source>
        <strain evidence="4 5">CBS 141442</strain>
    </source>
</reference>
<proteinExistence type="predicted"/>
<organism evidence="4 5">
    <name type="scientific">Sungouiella intermedia</name>
    <dbReference type="NCBI Taxonomy" id="45354"/>
    <lineage>
        <taxon>Eukaryota</taxon>
        <taxon>Fungi</taxon>
        <taxon>Dikarya</taxon>
        <taxon>Ascomycota</taxon>
        <taxon>Saccharomycotina</taxon>
        <taxon>Pichiomycetes</taxon>
        <taxon>Metschnikowiaceae</taxon>
        <taxon>Sungouiella</taxon>
    </lineage>
</organism>
<accession>A0A1L0BDI0</accession>
<feature type="region of interest" description="Disordered" evidence="1">
    <location>
        <begin position="1"/>
        <end position="31"/>
    </location>
</feature>
<feature type="compositionally biased region" description="Gly residues" evidence="1">
    <location>
        <begin position="180"/>
        <end position="195"/>
    </location>
</feature>
<sequence>MASRTTGTPTELRPRADATSSESYSTDSNGNLICPTDPATCPVCPDDQECYQQARTSTSCAKYICVPKSNLSKGSVPVGGIVGGVLGGVVVILALLFAYYKFVYRKKHPRLTDDLAMSEMDADGSFLVAGGDDSHLGEKSDRPQARRAGLSNSVNKNHRLLAYESFMRPQTRYTKRPGGSSPGGSGPGSVAGSGARGQVRGGMANYANLELSKRNSIATTISTTNASNILPIAYIPGVTIRPTKNNTRSIYSYETDLIFSDMNAIENASIVADRTGAHQKSTMTAIRAQPKLINVARIDEDDEDMGDEDLDDEEIDLEDMNLDDLRDLNREPHEEANNNTWDIKDLSVGTVLYTVNTLSSNMHEQPDSEADSDVDSDIVEIGRATSTRQAREVLVDHTDLINLERDDQLGSFILDIGVPERS</sequence>
<keyword evidence="2" id="KW-0812">Transmembrane</keyword>
<dbReference type="EMBL" id="LT635757">
    <property type="protein sequence ID" value="SGZ49128.1"/>
    <property type="molecule type" value="Genomic_DNA"/>
</dbReference>
<keyword evidence="2" id="KW-0472">Membrane</keyword>
<feature type="region of interest" description="Disordered" evidence="1">
    <location>
        <begin position="171"/>
        <end position="197"/>
    </location>
</feature>
<keyword evidence="5" id="KW-1185">Reference proteome</keyword>
<feature type="region of interest" description="Disordered" evidence="1">
    <location>
        <begin position="131"/>
        <end position="151"/>
    </location>
</feature>
<protein>
    <submittedName>
        <fullName evidence="4">CIC11C00000005928</fullName>
    </submittedName>
</protein>
<keyword evidence="2" id="KW-1133">Transmembrane helix</keyword>
<evidence type="ECO:0000259" key="3">
    <source>
        <dbReference type="Pfam" id="PF09463"/>
    </source>
</evidence>